<evidence type="ECO:0000259" key="1">
    <source>
        <dbReference type="Pfam" id="PF13577"/>
    </source>
</evidence>
<evidence type="ECO:0000313" key="2">
    <source>
        <dbReference type="EMBL" id="MCP2176382.1"/>
    </source>
</evidence>
<dbReference type="Pfam" id="PF13577">
    <property type="entry name" value="SnoaL_4"/>
    <property type="match status" value="1"/>
</dbReference>
<dbReference type="EMBL" id="JAMTCJ010000002">
    <property type="protein sequence ID" value="MCP2176382.1"/>
    <property type="molecule type" value="Genomic_DNA"/>
</dbReference>
<accession>A0ABT1HDQ5</accession>
<dbReference type="InterPro" id="IPR032710">
    <property type="entry name" value="NTF2-like_dom_sf"/>
</dbReference>
<reference evidence="2 3" key="1">
    <citation type="submission" date="2022-06" db="EMBL/GenBank/DDBJ databases">
        <title>Genomic Encyclopedia of Archaeal and Bacterial Type Strains, Phase II (KMG-II): from individual species to whole genera.</title>
        <authorList>
            <person name="Goeker M."/>
        </authorList>
    </citation>
    <scope>NUCLEOTIDE SEQUENCE [LARGE SCALE GENOMIC DNA]</scope>
    <source>
        <strain evidence="2 3">DSM 44693</strain>
    </source>
</reference>
<keyword evidence="3" id="KW-1185">Reference proteome</keyword>
<feature type="domain" description="SnoaL-like" evidence="1">
    <location>
        <begin position="13"/>
        <end position="135"/>
    </location>
</feature>
<dbReference type="InterPro" id="IPR037401">
    <property type="entry name" value="SnoaL-like"/>
</dbReference>
<name>A0ABT1HDQ5_9NOCA</name>
<proteinExistence type="predicted"/>
<gene>
    <name evidence="2" type="ORF">LX13_002201</name>
</gene>
<comment type="caution">
    <text evidence="2">The sequence shown here is derived from an EMBL/GenBank/DDBJ whole genome shotgun (WGS) entry which is preliminary data.</text>
</comment>
<evidence type="ECO:0000313" key="3">
    <source>
        <dbReference type="Proteomes" id="UP001206895"/>
    </source>
</evidence>
<dbReference type="SUPFAM" id="SSF54427">
    <property type="entry name" value="NTF2-like"/>
    <property type="match status" value="1"/>
</dbReference>
<sequence>MGRVTADITETLQTIADAAEIRALKYRYLRTLDTKQWDEFTGTLTEDVTGEYGASLSFSDRDTLVTFMRTSLGTADIITEHHVGHPEIEVTGDTATGRWYLQDRVIAPGAQFMLFGAAIYADTYRRTSDGWRISSTGYERTYEATLSLADVPSFALSTGPAILLPDTAADATSATASAVADQE</sequence>
<organism evidence="2 3">
    <name type="scientific">Williamsia maris</name>
    <dbReference type="NCBI Taxonomy" id="72806"/>
    <lineage>
        <taxon>Bacteria</taxon>
        <taxon>Bacillati</taxon>
        <taxon>Actinomycetota</taxon>
        <taxon>Actinomycetes</taxon>
        <taxon>Mycobacteriales</taxon>
        <taxon>Nocardiaceae</taxon>
        <taxon>Williamsia</taxon>
    </lineage>
</organism>
<dbReference type="Proteomes" id="UP001206895">
    <property type="component" value="Unassembled WGS sequence"/>
</dbReference>
<protein>
    <submittedName>
        <fullName evidence="2">SnoaL-like domain-containing protein</fullName>
    </submittedName>
</protein>
<dbReference type="Gene3D" id="3.10.450.50">
    <property type="match status" value="1"/>
</dbReference>